<evidence type="ECO:0000256" key="1">
    <source>
        <dbReference type="ARBA" id="ARBA00011046"/>
    </source>
</evidence>
<protein>
    <submittedName>
        <fullName evidence="5">Predicted transcriptional regulator</fullName>
    </submittedName>
</protein>
<dbReference type="GO" id="GO:0045892">
    <property type="term" value="P:negative regulation of DNA-templated transcription"/>
    <property type="evidence" value="ECO:0007669"/>
    <property type="project" value="InterPro"/>
</dbReference>
<dbReference type="Gene3D" id="1.10.4040.10">
    <property type="entry name" value="Penicillinase repressor domain"/>
    <property type="match status" value="1"/>
</dbReference>
<dbReference type="GO" id="GO:0003677">
    <property type="term" value="F:DNA binding"/>
    <property type="evidence" value="ECO:0007669"/>
    <property type="project" value="UniProtKB-KW"/>
</dbReference>
<dbReference type="EMBL" id="FOLQ01000009">
    <property type="protein sequence ID" value="SFE02427.1"/>
    <property type="molecule type" value="Genomic_DNA"/>
</dbReference>
<dbReference type="Gene3D" id="1.10.10.10">
    <property type="entry name" value="Winged helix-like DNA-binding domain superfamily/Winged helix DNA-binding domain"/>
    <property type="match status" value="1"/>
</dbReference>
<evidence type="ECO:0000256" key="3">
    <source>
        <dbReference type="ARBA" id="ARBA00023125"/>
    </source>
</evidence>
<dbReference type="Proteomes" id="UP000198598">
    <property type="component" value="Unassembled WGS sequence"/>
</dbReference>
<organism evidence="5 6">
    <name type="scientific">Spirosoma endophyticum</name>
    <dbReference type="NCBI Taxonomy" id="662367"/>
    <lineage>
        <taxon>Bacteria</taxon>
        <taxon>Pseudomonadati</taxon>
        <taxon>Bacteroidota</taxon>
        <taxon>Cytophagia</taxon>
        <taxon>Cytophagales</taxon>
        <taxon>Cytophagaceae</taxon>
        <taxon>Spirosoma</taxon>
    </lineage>
</organism>
<dbReference type="OrthoDB" id="279010at2"/>
<keyword evidence="4" id="KW-0804">Transcription</keyword>
<dbReference type="SUPFAM" id="SSF46785">
    <property type="entry name" value="Winged helix' DNA-binding domain"/>
    <property type="match status" value="1"/>
</dbReference>
<dbReference type="Pfam" id="PF03965">
    <property type="entry name" value="Penicillinase_R"/>
    <property type="match status" value="1"/>
</dbReference>
<reference evidence="5 6" key="1">
    <citation type="submission" date="2016-10" db="EMBL/GenBank/DDBJ databases">
        <authorList>
            <person name="de Groot N.N."/>
        </authorList>
    </citation>
    <scope>NUCLEOTIDE SEQUENCE [LARGE SCALE GENOMIC DNA]</scope>
    <source>
        <strain evidence="5 6">DSM 26130</strain>
    </source>
</reference>
<keyword evidence="2" id="KW-0805">Transcription regulation</keyword>
<dbReference type="PIRSF" id="PIRSF019455">
    <property type="entry name" value="CopR_AtkY"/>
    <property type="match status" value="1"/>
</dbReference>
<gene>
    <name evidence="5" type="ORF">SAMN05216167_109174</name>
</gene>
<dbReference type="InterPro" id="IPR036388">
    <property type="entry name" value="WH-like_DNA-bd_sf"/>
</dbReference>
<dbReference type="RefSeq" id="WP_093830077.1">
    <property type="nucleotide sequence ID" value="NZ_FOLQ01000009.1"/>
</dbReference>
<name>A0A1I1X4Y7_9BACT</name>
<dbReference type="InterPro" id="IPR036390">
    <property type="entry name" value="WH_DNA-bd_sf"/>
</dbReference>
<sequence length="129" mass="14675">MKPTDSELEILHVLWANGPSTVRQVHEKLSQSRDIGYTTALKLMQIMYEKGLLSREEDSRSHTYTAIVSQEDTQRNLVDRFVETAFRGSASKLVMQVLGQHKASRAELDEIKNLLNDLNRDAGRSDESE</sequence>
<keyword evidence="6" id="KW-1185">Reference proteome</keyword>
<dbReference type="InterPro" id="IPR005650">
    <property type="entry name" value="BlaI_family"/>
</dbReference>
<keyword evidence="3" id="KW-0238">DNA-binding</keyword>
<evidence type="ECO:0000256" key="2">
    <source>
        <dbReference type="ARBA" id="ARBA00023015"/>
    </source>
</evidence>
<accession>A0A1I1X4Y7</accession>
<dbReference type="AlphaFoldDB" id="A0A1I1X4Y7"/>
<evidence type="ECO:0000256" key="4">
    <source>
        <dbReference type="ARBA" id="ARBA00023163"/>
    </source>
</evidence>
<evidence type="ECO:0000313" key="6">
    <source>
        <dbReference type="Proteomes" id="UP000198598"/>
    </source>
</evidence>
<comment type="similarity">
    <text evidence="1">Belongs to the BlaI transcriptional regulatory family.</text>
</comment>
<proteinExistence type="inferred from homology"/>
<dbReference type="STRING" id="662367.SAMN05216167_109174"/>
<evidence type="ECO:0000313" key="5">
    <source>
        <dbReference type="EMBL" id="SFE02427.1"/>
    </source>
</evidence>